<feature type="signal peptide" evidence="1">
    <location>
        <begin position="1"/>
        <end position="24"/>
    </location>
</feature>
<evidence type="ECO:0000256" key="1">
    <source>
        <dbReference type="SAM" id="SignalP"/>
    </source>
</evidence>
<gene>
    <name evidence="2" type="ORF">IAB73_10720</name>
</gene>
<keyword evidence="1" id="KW-0732">Signal</keyword>
<dbReference type="Gene3D" id="3.10.450.40">
    <property type="match status" value="1"/>
</dbReference>
<proteinExistence type="predicted"/>
<comment type="caution">
    <text evidence="2">The sequence shown here is derived from an EMBL/GenBank/DDBJ whole genome shotgun (WGS) entry which is preliminary data.</text>
</comment>
<accession>A0A9D1CRH1</accession>
<evidence type="ECO:0000313" key="3">
    <source>
        <dbReference type="Proteomes" id="UP000886887"/>
    </source>
</evidence>
<sequence>MKRMQGFLITAVACALALCARAEAMPEAAQALVPAQATITDDQTVGGLRVLTMELPSGEALDLAWDLHADAPVLLTTRTPAPAGSDVQSREEAERLALEAYPDARVLFAQDSPEGGKTLQLLSESICGTVTVQGGVLVARTLGFGDYFSDGRLTMEGALKTMTLYRPDAEFHALELDEDDGMLIYEGDAWLNGVEYEFELDARTCRLLKWERD</sequence>
<reference evidence="2" key="2">
    <citation type="journal article" date="2021" name="PeerJ">
        <title>Extensive microbial diversity within the chicken gut microbiome revealed by metagenomics and culture.</title>
        <authorList>
            <person name="Gilroy R."/>
            <person name="Ravi A."/>
            <person name="Getino M."/>
            <person name="Pursley I."/>
            <person name="Horton D.L."/>
            <person name="Alikhan N.F."/>
            <person name="Baker D."/>
            <person name="Gharbi K."/>
            <person name="Hall N."/>
            <person name="Watson M."/>
            <person name="Adriaenssens E.M."/>
            <person name="Foster-Nyarko E."/>
            <person name="Jarju S."/>
            <person name="Secka A."/>
            <person name="Antonio M."/>
            <person name="Oren A."/>
            <person name="Chaudhuri R.R."/>
            <person name="La Ragione R."/>
            <person name="Hildebrand F."/>
            <person name="Pallen M.J."/>
        </authorList>
    </citation>
    <scope>NUCLEOTIDE SEQUENCE</scope>
    <source>
        <strain evidence="2">ChiSxjej2B14-6234</strain>
    </source>
</reference>
<dbReference type="Proteomes" id="UP000886887">
    <property type="component" value="Unassembled WGS sequence"/>
</dbReference>
<dbReference type="EMBL" id="DVFJ01000037">
    <property type="protein sequence ID" value="HIQ72665.1"/>
    <property type="molecule type" value="Genomic_DNA"/>
</dbReference>
<evidence type="ECO:0008006" key="4">
    <source>
        <dbReference type="Google" id="ProtNLM"/>
    </source>
</evidence>
<dbReference type="AlphaFoldDB" id="A0A9D1CRH1"/>
<feature type="chain" id="PRO_5039087329" description="Lipoprotein" evidence="1">
    <location>
        <begin position="25"/>
        <end position="213"/>
    </location>
</feature>
<evidence type="ECO:0000313" key="2">
    <source>
        <dbReference type="EMBL" id="HIQ72665.1"/>
    </source>
</evidence>
<protein>
    <recommendedName>
        <fullName evidence="4">Lipoprotein</fullName>
    </recommendedName>
</protein>
<organism evidence="2 3">
    <name type="scientific">Candidatus Onthenecus intestinigallinarum</name>
    <dbReference type="NCBI Taxonomy" id="2840875"/>
    <lineage>
        <taxon>Bacteria</taxon>
        <taxon>Bacillati</taxon>
        <taxon>Bacillota</taxon>
        <taxon>Clostridia</taxon>
        <taxon>Eubacteriales</taxon>
        <taxon>Candidatus Onthenecus</taxon>
    </lineage>
</organism>
<name>A0A9D1CRH1_9FIRM</name>
<reference evidence="2" key="1">
    <citation type="submission" date="2020-10" db="EMBL/GenBank/DDBJ databases">
        <authorList>
            <person name="Gilroy R."/>
        </authorList>
    </citation>
    <scope>NUCLEOTIDE SEQUENCE</scope>
    <source>
        <strain evidence="2">ChiSxjej2B14-6234</strain>
    </source>
</reference>